<name>A0ACB8UEX7_9APHY</name>
<protein>
    <submittedName>
        <fullName evidence="1">Uncharacterized protein</fullName>
    </submittedName>
</protein>
<sequence length="172" mass="19132">MSSHASSPAKAPADPPAPTVPEPDNDLLRLGTIMASTFEFAMRNAGSNNPAGKYPQCELYFYANPHKFPSNEKKVLFTFTYLSDVALEWFEQKFANAQDEPDSSIRDLFPLMHTLSACFCPPSTSSIPILPHLGSADHFCESAHYFLDARAMLSAEKPRNASRDFPPWTIFL</sequence>
<accession>A0ACB8UEX7</accession>
<comment type="caution">
    <text evidence="1">The sequence shown here is derived from an EMBL/GenBank/DDBJ whole genome shotgun (WGS) entry which is preliminary data.</text>
</comment>
<reference evidence="1" key="1">
    <citation type="journal article" date="2021" name="Environ. Microbiol.">
        <title>Gene family expansions and transcriptome signatures uncover fungal adaptations to wood decay.</title>
        <authorList>
            <person name="Hage H."/>
            <person name="Miyauchi S."/>
            <person name="Viragh M."/>
            <person name="Drula E."/>
            <person name="Min B."/>
            <person name="Chaduli D."/>
            <person name="Navarro D."/>
            <person name="Favel A."/>
            <person name="Norest M."/>
            <person name="Lesage-Meessen L."/>
            <person name="Balint B."/>
            <person name="Merenyi Z."/>
            <person name="de Eugenio L."/>
            <person name="Morin E."/>
            <person name="Martinez A.T."/>
            <person name="Baldrian P."/>
            <person name="Stursova M."/>
            <person name="Martinez M.J."/>
            <person name="Novotny C."/>
            <person name="Magnuson J.K."/>
            <person name="Spatafora J.W."/>
            <person name="Maurice S."/>
            <person name="Pangilinan J."/>
            <person name="Andreopoulos W."/>
            <person name="LaButti K."/>
            <person name="Hundley H."/>
            <person name="Na H."/>
            <person name="Kuo A."/>
            <person name="Barry K."/>
            <person name="Lipzen A."/>
            <person name="Henrissat B."/>
            <person name="Riley R."/>
            <person name="Ahrendt S."/>
            <person name="Nagy L.G."/>
            <person name="Grigoriev I.V."/>
            <person name="Martin F."/>
            <person name="Rosso M.N."/>
        </authorList>
    </citation>
    <scope>NUCLEOTIDE SEQUENCE</scope>
    <source>
        <strain evidence="1">CBS 384.51</strain>
    </source>
</reference>
<dbReference type="EMBL" id="MU274903">
    <property type="protein sequence ID" value="KAI0092913.1"/>
    <property type="molecule type" value="Genomic_DNA"/>
</dbReference>
<proteinExistence type="predicted"/>
<evidence type="ECO:0000313" key="1">
    <source>
        <dbReference type="EMBL" id="KAI0092913.1"/>
    </source>
</evidence>
<evidence type="ECO:0000313" key="2">
    <source>
        <dbReference type="Proteomes" id="UP001055072"/>
    </source>
</evidence>
<keyword evidence="2" id="KW-1185">Reference proteome</keyword>
<organism evidence="1 2">
    <name type="scientific">Irpex rosettiformis</name>
    <dbReference type="NCBI Taxonomy" id="378272"/>
    <lineage>
        <taxon>Eukaryota</taxon>
        <taxon>Fungi</taxon>
        <taxon>Dikarya</taxon>
        <taxon>Basidiomycota</taxon>
        <taxon>Agaricomycotina</taxon>
        <taxon>Agaricomycetes</taxon>
        <taxon>Polyporales</taxon>
        <taxon>Irpicaceae</taxon>
        <taxon>Irpex</taxon>
    </lineage>
</organism>
<gene>
    <name evidence="1" type="ORF">BDY19DRAFT_1054333</name>
</gene>
<dbReference type="Proteomes" id="UP001055072">
    <property type="component" value="Unassembled WGS sequence"/>
</dbReference>